<dbReference type="Pfam" id="PF00505">
    <property type="entry name" value="HMG_box"/>
    <property type="match status" value="1"/>
</dbReference>
<dbReference type="InterPro" id="IPR050140">
    <property type="entry name" value="SRY-related_HMG-box_TF-like"/>
</dbReference>
<keyword evidence="7" id="KW-1185">Reference proteome</keyword>
<keyword evidence="3" id="KW-0539">Nucleus</keyword>
<evidence type="ECO:0000256" key="4">
    <source>
        <dbReference type="SAM" id="MobiDB-lite"/>
    </source>
</evidence>
<dbReference type="SUPFAM" id="SSF47095">
    <property type="entry name" value="HMG-box"/>
    <property type="match status" value="1"/>
</dbReference>
<dbReference type="GO" id="GO:0001228">
    <property type="term" value="F:DNA-binding transcription activator activity, RNA polymerase II-specific"/>
    <property type="evidence" value="ECO:0007669"/>
    <property type="project" value="TreeGrafter"/>
</dbReference>
<proteinExistence type="predicted"/>
<name>A0A8H7QRR0_9FUNG</name>
<dbReference type="AlphaFoldDB" id="A0A8H7QRR0"/>
<comment type="caution">
    <text evidence="6">The sequence shown here is derived from an EMBL/GenBank/DDBJ whole genome shotgun (WGS) entry which is preliminary data.</text>
</comment>
<gene>
    <name evidence="6" type="ORF">INT47_006657</name>
</gene>
<evidence type="ECO:0000256" key="2">
    <source>
        <dbReference type="ARBA" id="ARBA00023163"/>
    </source>
</evidence>
<dbReference type="EMBL" id="JAEPRD010000125">
    <property type="protein sequence ID" value="KAG2197594.1"/>
    <property type="molecule type" value="Genomic_DNA"/>
</dbReference>
<dbReference type="Gene3D" id="1.10.30.10">
    <property type="entry name" value="High mobility group box domain"/>
    <property type="match status" value="1"/>
</dbReference>
<dbReference type="OrthoDB" id="6247875at2759"/>
<keyword evidence="2" id="KW-0804">Transcription</keyword>
<dbReference type="GO" id="GO:0000978">
    <property type="term" value="F:RNA polymerase II cis-regulatory region sequence-specific DNA binding"/>
    <property type="evidence" value="ECO:0007669"/>
    <property type="project" value="TreeGrafter"/>
</dbReference>
<dbReference type="GO" id="GO:0030154">
    <property type="term" value="P:cell differentiation"/>
    <property type="evidence" value="ECO:0007669"/>
    <property type="project" value="TreeGrafter"/>
</dbReference>
<feature type="region of interest" description="Disordered" evidence="4">
    <location>
        <begin position="122"/>
        <end position="217"/>
    </location>
</feature>
<feature type="compositionally biased region" description="Low complexity" evidence="4">
    <location>
        <begin position="142"/>
        <end position="190"/>
    </location>
</feature>
<organism evidence="6 7">
    <name type="scientific">Mucor saturninus</name>
    <dbReference type="NCBI Taxonomy" id="64648"/>
    <lineage>
        <taxon>Eukaryota</taxon>
        <taxon>Fungi</taxon>
        <taxon>Fungi incertae sedis</taxon>
        <taxon>Mucoromycota</taxon>
        <taxon>Mucoromycotina</taxon>
        <taxon>Mucoromycetes</taxon>
        <taxon>Mucorales</taxon>
        <taxon>Mucorineae</taxon>
        <taxon>Mucoraceae</taxon>
        <taxon>Mucor</taxon>
    </lineage>
</organism>
<evidence type="ECO:0000313" key="6">
    <source>
        <dbReference type="EMBL" id="KAG2197594.1"/>
    </source>
</evidence>
<reference evidence="6" key="1">
    <citation type="submission" date="2020-12" db="EMBL/GenBank/DDBJ databases">
        <title>Metabolic potential, ecology and presence of endohyphal bacteria is reflected in genomic diversity of Mucoromycotina.</title>
        <authorList>
            <person name="Muszewska A."/>
            <person name="Okrasinska A."/>
            <person name="Steczkiewicz K."/>
            <person name="Drgas O."/>
            <person name="Orlowska M."/>
            <person name="Perlinska-Lenart U."/>
            <person name="Aleksandrzak-Piekarczyk T."/>
            <person name="Szatraj K."/>
            <person name="Zielenkiewicz U."/>
            <person name="Pilsyk S."/>
            <person name="Malc E."/>
            <person name="Mieczkowski P."/>
            <person name="Kruszewska J.S."/>
            <person name="Biernat P."/>
            <person name="Pawlowska J."/>
        </authorList>
    </citation>
    <scope>NUCLEOTIDE SEQUENCE</scope>
    <source>
        <strain evidence="6">WA0000017839</strain>
    </source>
</reference>
<feature type="DNA-binding region" description="HMG box" evidence="3">
    <location>
        <begin position="270"/>
        <end position="338"/>
    </location>
</feature>
<feature type="domain" description="HMG box" evidence="5">
    <location>
        <begin position="270"/>
        <end position="338"/>
    </location>
</feature>
<dbReference type="SMART" id="SM00398">
    <property type="entry name" value="HMG"/>
    <property type="match status" value="1"/>
</dbReference>
<evidence type="ECO:0000259" key="5">
    <source>
        <dbReference type="PROSITE" id="PS50118"/>
    </source>
</evidence>
<dbReference type="PANTHER" id="PTHR10270">
    <property type="entry name" value="SOX TRANSCRIPTION FACTOR"/>
    <property type="match status" value="1"/>
</dbReference>
<protein>
    <recommendedName>
        <fullName evidence="5">HMG box domain-containing protein</fullName>
    </recommendedName>
</protein>
<feature type="compositionally biased region" description="Polar residues" evidence="4">
    <location>
        <begin position="356"/>
        <end position="369"/>
    </location>
</feature>
<evidence type="ECO:0000313" key="7">
    <source>
        <dbReference type="Proteomes" id="UP000603453"/>
    </source>
</evidence>
<evidence type="ECO:0000256" key="3">
    <source>
        <dbReference type="PROSITE-ProRule" id="PRU00267"/>
    </source>
</evidence>
<accession>A0A8H7QRR0</accession>
<keyword evidence="1 3" id="KW-0238">DNA-binding</keyword>
<dbReference type="InterPro" id="IPR036910">
    <property type="entry name" value="HMG_box_dom_sf"/>
</dbReference>
<feature type="region of interest" description="Disordered" evidence="4">
    <location>
        <begin position="344"/>
        <end position="374"/>
    </location>
</feature>
<dbReference type="PROSITE" id="PS50118">
    <property type="entry name" value="HMG_BOX_2"/>
    <property type="match status" value="1"/>
</dbReference>
<sequence length="396" mass="44256">MPHSSSIITAVTNATISTPSSTSAYYSRVSPTLTSTPPPCASPVELAPILDLCDNRPPSPDSPKIKRLSDGVFGKTYYPPSYLEPKPQFVVEPTSNLLFPLHLFTVLKETFYSPTHVQIPIPRRRSSSLSSSRVATTTVSPHHQQQQQQQQQQYQQQQYQHQQQQRMPPTSRIIISPSPSTSSSSTSGSTMGDPMSPTMTAASASAAAAADHRNPGSHLAKSLLKSIPSDTPSKSHKRLADVMYHHTVVHHKNNKSNVDQSMFLTKNAHIKRPRNAWIHFRCHYGQALKAQDPTLRAEEISKRASRRWGKLSEIEKRPWHGLAEQEKLAHREAFPEYRYCPRRATSTSVSPPSPTHNNNRVRSATTGDMNTPLMHDVFSIPTSLQRPTKRVKRNSK</sequence>
<dbReference type="InterPro" id="IPR009071">
    <property type="entry name" value="HMG_box_dom"/>
</dbReference>
<dbReference type="GO" id="GO:0005634">
    <property type="term" value="C:nucleus"/>
    <property type="evidence" value="ECO:0007669"/>
    <property type="project" value="UniProtKB-UniRule"/>
</dbReference>
<dbReference type="PANTHER" id="PTHR10270:SF161">
    <property type="entry name" value="SEX-DETERMINING REGION Y PROTEIN"/>
    <property type="match status" value="1"/>
</dbReference>
<dbReference type="Proteomes" id="UP000603453">
    <property type="component" value="Unassembled WGS sequence"/>
</dbReference>
<dbReference type="CDD" id="cd01389">
    <property type="entry name" value="HMG-box_ROX1-like"/>
    <property type="match status" value="1"/>
</dbReference>
<evidence type="ECO:0000256" key="1">
    <source>
        <dbReference type="ARBA" id="ARBA00023125"/>
    </source>
</evidence>